<gene>
    <name evidence="2" type="ORF">ZT3D7_G9572</name>
</gene>
<protein>
    <submittedName>
        <fullName evidence="2">Uncharacterized protein</fullName>
    </submittedName>
</protein>
<dbReference type="AlphaFoldDB" id="A0A1X7S5C9"/>
<proteinExistence type="predicted"/>
<keyword evidence="1" id="KW-1133">Transmembrane helix</keyword>
<keyword evidence="1" id="KW-0812">Transmembrane</keyword>
<feature type="transmembrane region" description="Helical" evidence="1">
    <location>
        <begin position="172"/>
        <end position="193"/>
    </location>
</feature>
<evidence type="ECO:0000313" key="3">
    <source>
        <dbReference type="Proteomes" id="UP000215127"/>
    </source>
</evidence>
<keyword evidence="3" id="KW-1185">Reference proteome</keyword>
<feature type="transmembrane region" description="Helical" evidence="1">
    <location>
        <begin position="29"/>
        <end position="45"/>
    </location>
</feature>
<evidence type="ECO:0000313" key="2">
    <source>
        <dbReference type="EMBL" id="SMQ54417.1"/>
    </source>
</evidence>
<dbReference type="EMBL" id="LT853701">
    <property type="protein sequence ID" value="SMQ54417.1"/>
    <property type="molecule type" value="Genomic_DNA"/>
</dbReference>
<name>A0A1X7S5C9_ZYMT9</name>
<feature type="transmembrane region" description="Helical" evidence="1">
    <location>
        <begin position="133"/>
        <end position="151"/>
    </location>
</feature>
<accession>A0A1X7S5C9</accession>
<keyword evidence="1" id="KW-0472">Membrane</keyword>
<sequence>METPMDANVLAQEYVKQVFTKDMNMKIKFFRYFFYYLFAFAREFGMAICDVTIQGFLVFAVINLCIPAVLKEFRDMYHPILVHRGHQASNIYHVDTACGLAAAGIAILFSIYWSWSVRRIMSNNRLLPAFRTYIAWIASSSGGLVAVHQVLDVFDLHKIDIFDLTSNTSLLVLEHGLCMYAILIASMLFNFFVVEHQELYNDAIHKLVLSGPEICRLLLRQDIALRKEDLQLVSSAAKAGSKKHAP</sequence>
<dbReference type="Proteomes" id="UP000215127">
    <property type="component" value="Chromosome 10"/>
</dbReference>
<feature type="transmembrane region" description="Helical" evidence="1">
    <location>
        <begin position="91"/>
        <end position="113"/>
    </location>
</feature>
<evidence type="ECO:0000256" key="1">
    <source>
        <dbReference type="SAM" id="Phobius"/>
    </source>
</evidence>
<reference evidence="2 3" key="1">
    <citation type="submission" date="2016-06" db="EMBL/GenBank/DDBJ databases">
        <authorList>
            <person name="Kjaerup R.B."/>
            <person name="Dalgaard T.S."/>
            <person name="Juul-Madsen H.R."/>
        </authorList>
    </citation>
    <scope>NUCLEOTIDE SEQUENCE [LARGE SCALE GENOMIC DNA]</scope>
</reference>
<organism evidence="2 3">
    <name type="scientific">Zymoseptoria tritici (strain ST99CH_3D7)</name>
    <dbReference type="NCBI Taxonomy" id="1276538"/>
    <lineage>
        <taxon>Eukaryota</taxon>
        <taxon>Fungi</taxon>
        <taxon>Dikarya</taxon>
        <taxon>Ascomycota</taxon>
        <taxon>Pezizomycotina</taxon>
        <taxon>Dothideomycetes</taxon>
        <taxon>Dothideomycetidae</taxon>
        <taxon>Mycosphaerellales</taxon>
        <taxon>Mycosphaerellaceae</taxon>
        <taxon>Zymoseptoria</taxon>
    </lineage>
</organism>